<dbReference type="InterPro" id="IPR043519">
    <property type="entry name" value="NT_sf"/>
</dbReference>
<reference evidence="1" key="1">
    <citation type="journal article" date="2014" name="Int. J. Syst. Evol. Microbiol.">
        <title>Complete genome sequence of Corynebacterium casei LMG S-19264T (=DSM 44701T), isolated from a smear-ripened cheese.</title>
        <authorList>
            <consortium name="US DOE Joint Genome Institute (JGI-PGF)"/>
            <person name="Walter F."/>
            <person name="Albersmeier A."/>
            <person name="Kalinowski J."/>
            <person name="Ruckert C."/>
        </authorList>
    </citation>
    <scope>NUCLEOTIDE SEQUENCE</scope>
    <source>
        <strain evidence="1">CGMCC 1.12777</strain>
    </source>
</reference>
<protein>
    <recommendedName>
        <fullName evidence="3">Polymerase nucleotidyl transferase domain-containing protein</fullName>
    </recommendedName>
</protein>
<dbReference type="Proteomes" id="UP000656813">
    <property type="component" value="Unassembled WGS sequence"/>
</dbReference>
<dbReference type="EMBL" id="BMFV01000004">
    <property type="protein sequence ID" value="GGH76993.1"/>
    <property type="molecule type" value="Genomic_DNA"/>
</dbReference>
<accession>A0A8J2ZT75</accession>
<evidence type="ECO:0000313" key="2">
    <source>
        <dbReference type="Proteomes" id="UP000656813"/>
    </source>
</evidence>
<dbReference type="AlphaFoldDB" id="A0A8J2ZT75"/>
<gene>
    <name evidence="1" type="ORF">GCM10007096_08230</name>
</gene>
<evidence type="ECO:0000313" key="1">
    <source>
        <dbReference type="EMBL" id="GGH76993.1"/>
    </source>
</evidence>
<comment type="caution">
    <text evidence="1">The sequence shown here is derived from an EMBL/GenBank/DDBJ whole genome shotgun (WGS) entry which is preliminary data.</text>
</comment>
<keyword evidence="2" id="KW-1185">Reference proteome</keyword>
<sequence length="346" mass="38419">MKIGEARMYASEWVEEQASKLKGFWGAYYSGSTIMLADAAELSPSSDLDIMIILDSEETPLKIGKFVYKGVLIEASYLSKSQFNSVEDVLAHYHLANSFQVNTIIADPTGELGQIQKQVAHHFAEKKWVERRSQDALKKVENGLRSIDESAPWHDQVTSWLFPTGVTTHVLLVAGLENPTVRKRYLAVKKVLSKYGYDEVYDKLIALLGCQSLTPECVEAHLDALAHTFDVTTSVAQTPFFFSSDISASSRVLAIDGSRDLIRAGDHREAVFWILATFARCHKILAADAPEREQELAPAFNDAVAELVGITSIEDLFQRAEDGLQFLPKLWEVAEAIIAANPIITE</sequence>
<dbReference type="Gene3D" id="3.30.460.10">
    <property type="entry name" value="Beta Polymerase, domain 2"/>
    <property type="match status" value="1"/>
</dbReference>
<name>A0A8J2ZT75_9BACL</name>
<organism evidence="1 2">
    <name type="scientific">Pullulanibacillus pueri</name>
    <dbReference type="NCBI Taxonomy" id="1437324"/>
    <lineage>
        <taxon>Bacteria</taxon>
        <taxon>Bacillati</taxon>
        <taxon>Bacillota</taxon>
        <taxon>Bacilli</taxon>
        <taxon>Bacillales</taxon>
        <taxon>Sporolactobacillaceae</taxon>
        <taxon>Pullulanibacillus</taxon>
    </lineage>
</organism>
<reference evidence="1" key="2">
    <citation type="submission" date="2020-09" db="EMBL/GenBank/DDBJ databases">
        <authorList>
            <person name="Sun Q."/>
            <person name="Zhou Y."/>
        </authorList>
    </citation>
    <scope>NUCLEOTIDE SEQUENCE</scope>
    <source>
        <strain evidence="1">CGMCC 1.12777</strain>
    </source>
</reference>
<proteinExistence type="predicted"/>
<evidence type="ECO:0008006" key="3">
    <source>
        <dbReference type="Google" id="ProtNLM"/>
    </source>
</evidence>